<gene>
    <name evidence="1" type="ORF">MLD38_002461</name>
</gene>
<evidence type="ECO:0000313" key="2">
    <source>
        <dbReference type="Proteomes" id="UP001057402"/>
    </source>
</evidence>
<accession>A0ACB9RYW0</accession>
<protein>
    <submittedName>
        <fullName evidence="1">Uncharacterized protein</fullName>
    </submittedName>
</protein>
<dbReference type="Proteomes" id="UP001057402">
    <property type="component" value="Chromosome 2"/>
</dbReference>
<comment type="caution">
    <text evidence="1">The sequence shown here is derived from an EMBL/GenBank/DDBJ whole genome shotgun (WGS) entry which is preliminary data.</text>
</comment>
<dbReference type="EMBL" id="CM042881">
    <property type="protein sequence ID" value="KAI4384285.1"/>
    <property type="molecule type" value="Genomic_DNA"/>
</dbReference>
<proteinExistence type="predicted"/>
<evidence type="ECO:0000313" key="1">
    <source>
        <dbReference type="EMBL" id="KAI4384285.1"/>
    </source>
</evidence>
<organism evidence="1 2">
    <name type="scientific">Melastoma candidum</name>
    <dbReference type="NCBI Taxonomy" id="119954"/>
    <lineage>
        <taxon>Eukaryota</taxon>
        <taxon>Viridiplantae</taxon>
        <taxon>Streptophyta</taxon>
        <taxon>Embryophyta</taxon>
        <taxon>Tracheophyta</taxon>
        <taxon>Spermatophyta</taxon>
        <taxon>Magnoliopsida</taxon>
        <taxon>eudicotyledons</taxon>
        <taxon>Gunneridae</taxon>
        <taxon>Pentapetalae</taxon>
        <taxon>rosids</taxon>
        <taxon>malvids</taxon>
        <taxon>Myrtales</taxon>
        <taxon>Melastomataceae</taxon>
        <taxon>Melastomatoideae</taxon>
        <taxon>Melastomateae</taxon>
        <taxon>Melastoma</taxon>
    </lineage>
</organism>
<reference evidence="2" key="1">
    <citation type="journal article" date="2023" name="Front. Plant Sci.">
        <title>Chromosomal-level genome assembly of Melastoma candidum provides insights into trichome evolution.</title>
        <authorList>
            <person name="Zhong Y."/>
            <person name="Wu W."/>
            <person name="Sun C."/>
            <person name="Zou P."/>
            <person name="Liu Y."/>
            <person name="Dai S."/>
            <person name="Zhou R."/>
        </authorList>
    </citation>
    <scope>NUCLEOTIDE SEQUENCE [LARGE SCALE GENOMIC DNA]</scope>
</reference>
<name>A0ACB9RYW0_9MYRT</name>
<sequence length="84" mass="9716">MHCCRYSEFIYLKIDNSQLFSDGSSSLVVVVETDDEDVEGVPRIINYSRDRYGLKISHDQDVDFRQDACVCIWQCRYKGERAGA</sequence>
<keyword evidence="2" id="KW-1185">Reference proteome</keyword>